<organism evidence="2 3">
    <name type="scientific">Salmonella phage GRNsp51</name>
    <dbReference type="NCBI Taxonomy" id="2948587"/>
    <lineage>
        <taxon>Viruses</taxon>
        <taxon>Duplodnaviria</taxon>
        <taxon>Heunggongvirae</taxon>
        <taxon>Uroviricota</taxon>
        <taxon>Caudoviricetes</taxon>
        <taxon>Autographivirales</taxon>
        <taxon>Autosignataviridae</taxon>
        <taxon>Molineuxvirinae</taxon>
        <taxon>Zindervirus</taxon>
        <taxon>Zindervirus GRNsp51</taxon>
    </lineage>
</organism>
<dbReference type="Proteomes" id="UP001056906">
    <property type="component" value="Segment"/>
</dbReference>
<evidence type="ECO:0000313" key="3">
    <source>
        <dbReference type="Proteomes" id="UP001056906"/>
    </source>
</evidence>
<accession>A0A9E7IHB7</accession>
<gene>
    <name evidence="2" type="ORF">GRN51_390</name>
</gene>
<dbReference type="EMBL" id="ON526839">
    <property type="protein sequence ID" value="URG17655.1"/>
    <property type="molecule type" value="Genomic_DNA"/>
</dbReference>
<name>A0A9E7IHB7_9CAUD</name>
<proteinExistence type="predicted"/>
<sequence>MRNFEKLTRKSANRFGMEEGKTGTKRNKPTRDRVSKRAAWEY</sequence>
<dbReference type="Pfam" id="PF08200">
    <property type="entry name" value="Phage_T7_1_1"/>
    <property type="match status" value="1"/>
</dbReference>
<feature type="region of interest" description="Disordered" evidence="1">
    <location>
        <begin position="1"/>
        <end position="42"/>
    </location>
</feature>
<feature type="compositionally biased region" description="Basic and acidic residues" evidence="1">
    <location>
        <begin position="29"/>
        <end position="42"/>
    </location>
</feature>
<reference evidence="2" key="1">
    <citation type="submission" date="2022-05" db="EMBL/GenBank/DDBJ databases">
        <title>A cocktail of three virulent phages controls multidrug-resistant Salmonella infection in poultry.</title>
        <authorList>
            <person name="Li Y."/>
            <person name="Lv P."/>
            <person name="Shi D."/>
            <person name="Zhao H."/>
            <person name="Yuan X."/>
            <person name="Jin X."/>
            <person name="Wang X."/>
        </authorList>
    </citation>
    <scope>NUCLEOTIDE SEQUENCE</scope>
</reference>
<dbReference type="InterPro" id="IPR013232">
    <property type="entry name" value="Phage_T7_Gp1.1"/>
</dbReference>
<evidence type="ECO:0000313" key="2">
    <source>
        <dbReference type="EMBL" id="URG17655.1"/>
    </source>
</evidence>
<keyword evidence="3" id="KW-1185">Reference proteome</keyword>
<protein>
    <submittedName>
        <fullName evidence="2">Uncharacterized protein</fullName>
    </submittedName>
</protein>
<evidence type="ECO:0000256" key="1">
    <source>
        <dbReference type="SAM" id="MobiDB-lite"/>
    </source>
</evidence>